<proteinExistence type="predicted"/>
<feature type="compositionally biased region" description="Low complexity" evidence="4">
    <location>
        <begin position="277"/>
        <end position="302"/>
    </location>
</feature>
<keyword evidence="2" id="KW-0347">Helicase</keyword>
<keyword evidence="1" id="KW-0227">DNA damage</keyword>
<feature type="compositionally biased region" description="Low complexity" evidence="4">
    <location>
        <begin position="38"/>
        <end position="53"/>
    </location>
</feature>
<name>A0A1I2D4I4_9ACTN</name>
<evidence type="ECO:0000256" key="3">
    <source>
        <dbReference type="ARBA" id="ARBA00023204"/>
    </source>
</evidence>
<dbReference type="GO" id="GO:0004527">
    <property type="term" value="F:exonuclease activity"/>
    <property type="evidence" value="ECO:0007669"/>
    <property type="project" value="UniProtKB-KW"/>
</dbReference>
<keyword evidence="3" id="KW-0234">DNA repair</keyword>
<organism evidence="6 7">
    <name type="scientific">Actinoplanes philippinensis</name>
    <dbReference type="NCBI Taxonomy" id="35752"/>
    <lineage>
        <taxon>Bacteria</taxon>
        <taxon>Bacillati</taxon>
        <taxon>Actinomycetota</taxon>
        <taxon>Actinomycetes</taxon>
        <taxon>Micromonosporales</taxon>
        <taxon>Micromonosporaceae</taxon>
        <taxon>Actinoplanes</taxon>
    </lineage>
</organism>
<dbReference type="EMBL" id="FONV01000003">
    <property type="protein sequence ID" value="SFE75467.1"/>
    <property type="molecule type" value="Genomic_DNA"/>
</dbReference>
<feature type="region of interest" description="Disordered" evidence="4">
    <location>
        <begin position="516"/>
        <end position="549"/>
    </location>
</feature>
<dbReference type="GO" id="GO:0004386">
    <property type="term" value="F:helicase activity"/>
    <property type="evidence" value="ECO:0007669"/>
    <property type="project" value="UniProtKB-KW"/>
</dbReference>
<dbReference type="STRING" id="35752.SAMN05421541_103405"/>
<keyword evidence="6" id="KW-0540">Nuclease</keyword>
<evidence type="ECO:0000259" key="5">
    <source>
        <dbReference type="Pfam" id="PF12705"/>
    </source>
</evidence>
<keyword evidence="7" id="KW-1185">Reference proteome</keyword>
<feature type="compositionally biased region" description="Low complexity" evidence="4">
    <location>
        <begin position="173"/>
        <end position="207"/>
    </location>
</feature>
<accession>A0A1I2D4I4</accession>
<evidence type="ECO:0000256" key="2">
    <source>
        <dbReference type="ARBA" id="ARBA00022806"/>
    </source>
</evidence>
<keyword evidence="2" id="KW-0547">Nucleotide-binding</keyword>
<evidence type="ECO:0000256" key="1">
    <source>
        <dbReference type="ARBA" id="ARBA00022763"/>
    </source>
</evidence>
<dbReference type="Pfam" id="PF12705">
    <property type="entry name" value="PDDEXK_1"/>
    <property type="match status" value="2"/>
</dbReference>
<reference evidence="6 7" key="1">
    <citation type="submission" date="2016-10" db="EMBL/GenBank/DDBJ databases">
        <authorList>
            <person name="de Groot N.N."/>
        </authorList>
    </citation>
    <scope>NUCLEOTIDE SEQUENCE [LARGE SCALE GENOMIC DNA]</scope>
    <source>
        <strain evidence="6 7">DSM 43019</strain>
    </source>
</reference>
<feature type="region of interest" description="Disordered" evidence="4">
    <location>
        <begin position="157"/>
        <end position="302"/>
    </location>
</feature>
<feature type="compositionally biased region" description="Polar residues" evidence="4">
    <location>
        <begin position="17"/>
        <end position="37"/>
    </location>
</feature>
<keyword evidence="6" id="KW-0378">Hydrolase</keyword>
<dbReference type="InterPro" id="IPR038726">
    <property type="entry name" value="PDDEXK_AddAB-type"/>
</dbReference>
<feature type="compositionally biased region" description="Low complexity" evidence="4">
    <location>
        <begin position="222"/>
        <end position="245"/>
    </location>
</feature>
<evidence type="ECO:0000256" key="4">
    <source>
        <dbReference type="SAM" id="MobiDB-lite"/>
    </source>
</evidence>
<dbReference type="Proteomes" id="UP000199645">
    <property type="component" value="Unassembled WGS sequence"/>
</dbReference>
<feature type="domain" description="PD-(D/E)XK endonuclease-like" evidence="5">
    <location>
        <begin position="78"/>
        <end position="153"/>
    </location>
</feature>
<feature type="compositionally biased region" description="Basic and acidic residues" evidence="4">
    <location>
        <begin position="535"/>
        <end position="549"/>
    </location>
</feature>
<dbReference type="GO" id="GO:0006281">
    <property type="term" value="P:DNA repair"/>
    <property type="evidence" value="ECO:0007669"/>
    <property type="project" value="UniProtKB-KW"/>
</dbReference>
<dbReference type="InterPro" id="IPR011604">
    <property type="entry name" value="PDDEXK-like_dom_sf"/>
</dbReference>
<dbReference type="Gene3D" id="3.90.320.10">
    <property type="match status" value="1"/>
</dbReference>
<feature type="region of interest" description="Disordered" evidence="4">
    <location>
        <begin position="1"/>
        <end position="84"/>
    </location>
</feature>
<feature type="domain" description="PD-(D/E)XK endonuclease-like" evidence="5">
    <location>
        <begin position="347"/>
        <end position="512"/>
    </location>
</feature>
<protein>
    <submittedName>
        <fullName evidence="6">RecB family exonuclease</fullName>
    </submittedName>
</protein>
<evidence type="ECO:0000313" key="6">
    <source>
        <dbReference type="EMBL" id="SFE75467.1"/>
    </source>
</evidence>
<dbReference type="AlphaFoldDB" id="A0A1I2D4I4"/>
<gene>
    <name evidence="6" type="ORF">SAMN05421541_103405</name>
</gene>
<sequence>MAAQPVSPTPQPVPAQSGGSASAEGQATSPAPSTEGQATSPTPSTEATSLPLSAGGQAAVPVSPAGRARRPEAPSGPSLSPSRAADFKTCPLLFRFRTVDKLPETPSADQIRGTLVHAVLERLFDLPAADRTPEAAAALVTPEWERLLEQEPELAAVFATDPPARGRPVRTTPSAESTGGSAAASSSPGSSAHGDASGDPAAPSASALTPGDTAARPASDLAAGDTAADPASAPSSSAVTDPASARATSDTAANPTPGLPASSTAAGPTPGLPASSTAAGPTPGFTTGDTAAGPTSGLTTGDTAAGAASGLATGAGPADGLMRDPAAIAAEIDATGQAALIDLPAGAAEAARIAAFLAGARDLLAGYFAVEDPRRLQPAERETLISTTIGEDLLLRGYIDRLDVSPAGDLRVVDYKTGGAPREAFEGRALFQLKFYALVLWRARGVVPRALRLLYLKDAEALDYSPEAGELERFERTLIALSTAIERAKRDRDFRPKPSRLCGWCSHQALCPEFGGTPPPFPESVSTSAFTPDTEPDRVGALLRDDPLG</sequence>
<keyword evidence="2" id="KW-0067">ATP-binding</keyword>
<keyword evidence="6" id="KW-0269">Exonuclease</keyword>
<evidence type="ECO:0000313" key="7">
    <source>
        <dbReference type="Proteomes" id="UP000199645"/>
    </source>
</evidence>